<dbReference type="Gene3D" id="1.10.150.240">
    <property type="entry name" value="Putative phosphatase, domain 2"/>
    <property type="match status" value="1"/>
</dbReference>
<dbReference type="SFLD" id="SFLDG01129">
    <property type="entry name" value="C1.5:_HAD__Beta-PGM__Phosphata"/>
    <property type="match status" value="1"/>
</dbReference>
<proteinExistence type="predicted"/>
<accession>A0A0G1UY05</accession>
<dbReference type="Gene3D" id="3.40.50.1000">
    <property type="entry name" value="HAD superfamily/HAD-like"/>
    <property type="match status" value="1"/>
</dbReference>
<sequence length="226" mass="24699">MTGAVIFDLDGTVLDNEGEWESVFRQVAENNNLQSKGAWIHEPGIGITVNWKRHFSSDPGLVDKLTRETWNLYNEMFKVQSAKFKVREGIVDLVAKIKGLGWMTALCTSSTWNVVEPELAELNMYLAFDVTTTGEEVLLAKPDPEIFLLTTQKLGVEPGECLVIEDSLAGVRAASSGGMKSAGLVSGYAGREELLQSGATWAVHKIEEIGQILDGLVKLNKSEVGE</sequence>
<dbReference type="AlphaFoldDB" id="A0A0G1UY05"/>
<dbReference type="PANTHER" id="PTHR43481:SF4">
    <property type="entry name" value="GLYCEROL-1-PHOSPHATE PHOSPHOHYDROLASE 1-RELATED"/>
    <property type="match status" value="1"/>
</dbReference>
<dbReference type="InterPro" id="IPR023214">
    <property type="entry name" value="HAD_sf"/>
</dbReference>
<dbReference type="NCBIfam" id="TIGR01509">
    <property type="entry name" value="HAD-SF-IA-v3"/>
    <property type="match status" value="1"/>
</dbReference>
<dbReference type="PANTHER" id="PTHR43481">
    <property type="entry name" value="FRUCTOSE-1-PHOSPHATE PHOSPHATASE"/>
    <property type="match status" value="1"/>
</dbReference>
<evidence type="ECO:0000313" key="2">
    <source>
        <dbReference type="Proteomes" id="UP000034637"/>
    </source>
</evidence>
<dbReference type="InterPro" id="IPR023198">
    <property type="entry name" value="PGP-like_dom2"/>
</dbReference>
<dbReference type="Proteomes" id="UP000034637">
    <property type="component" value="Unassembled WGS sequence"/>
</dbReference>
<name>A0A0G1UY05_9BACT</name>
<dbReference type="SFLD" id="SFLDS00003">
    <property type="entry name" value="Haloacid_Dehalogenase"/>
    <property type="match status" value="1"/>
</dbReference>
<keyword evidence="1" id="KW-0378">Hydrolase</keyword>
<dbReference type="GO" id="GO:0050308">
    <property type="term" value="F:sugar-phosphatase activity"/>
    <property type="evidence" value="ECO:0007669"/>
    <property type="project" value="TreeGrafter"/>
</dbReference>
<evidence type="ECO:0000313" key="1">
    <source>
        <dbReference type="EMBL" id="KKU99047.1"/>
    </source>
</evidence>
<dbReference type="InterPro" id="IPR006439">
    <property type="entry name" value="HAD-SF_hydro_IA"/>
</dbReference>
<dbReference type="EMBL" id="LCPP01000038">
    <property type="protein sequence ID" value="KKU99047.1"/>
    <property type="molecule type" value="Genomic_DNA"/>
</dbReference>
<dbReference type="Pfam" id="PF00702">
    <property type="entry name" value="Hydrolase"/>
    <property type="match status" value="1"/>
</dbReference>
<dbReference type="InterPro" id="IPR036412">
    <property type="entry name" value="HAD-like_sf"/>
</dbReference>
<organism evidence="1 2">
    <name type="scientific">Candidatus Amesbacteria bacterium GW2011_GWA1_48_9</name>
    <dbReference type="NCBI Taxonomy" id="1618355"/>
    <lineage>
        <taxon>Bacteria</taxon>
        <taxon>Candidatus Amesiibacteriota</taxon>
    </lineage>
</organism>
<comment type="caution">
    <text evidence="1">The sequence shown here is derived from an EMBL/GenBank/DDBJ whole genome shotgun (WGS) entry which is preliminary data.</text>
</comment>
<dbReference type="CDD" id="cd07505">
    <property type="entry name" value="HAD_BPGM-like"/>
    <property type="match status" value="1"/>
</dbReference>
<dbReference type="SUPFAM" id="SSF56784">
    <property type="entry name" value="HAD-like"/>
    <property type="match status" value="1"/>
</dbReference>
<reference evidence="1 2" key="1">
    <citation type="journal article" date="2015" name="Nature">
        <title>rRNA introns, odd ribosomes, and small enigmatic genomes across a large radiation of phyla.</title>
        <authorList>
            <person name="Brown C.T."/>
            <person name="Hug L.A."/>
            <person name="Thomas B.C."/>
            <person name="Sharon I."/>
            <person name="Castelle C.J."/>
            <person name="Singh A."/>
            <person name="Wilkins M.J."/>
            <person name="Williams K.H."/>
            <person name="Banfield J.F."/>
        </authorList>
    </citation>
    <scope>NUCLEOTIDE SEQUENCE [LARGE SCALE GENOMIC DNA]</scope>
</reference>
<gene>
    <name evidence="1" type="ORF">UY33_C0038G0006</name>
</gene>
<dbReference type="InterPro" id="IPR051806">
    <property type="entry name" value="HAD-like_SPP"/>
</dbReference>
<dbReference type="PRINTS" id="PR00413">
    <property type="entry name" value="HADHALOGNASE"/>
</dbReference>
<protein>
    <submittedName>
        <fullName evidence="1">Haloacid dehalogenase/epoxide hydrolase family protein</fullName>
    </submittedName>
</protein>